<feature type="transmembrane region" description="Helical" evidence="6">
    <location>
        <begin position="82"/>
        <end position="100"/>
    </location>
</feature>
<evidence type="ECO:0000313" key="9">
    <source>
        <dbReference type="Proteomes" id="UP000033664"/>
    </source>
</evidence>
<keyword evidence="5 6" id="KW-0472">Membrane</keyword>
<evidence type="ECO:0000313" key="10">
    <source>
        <dbReference type="Proteomes" id="UP000305874"/>
    </source>
</evidence>
<evidence type="ECO:0000313" key="7">
    <source>
        <dbReference type="EMBL" id="KJY99357.1"/>
    </source>
</evidence>
<gene>
    <name evidence="8" type="ORF">CWC05_15275</name>
    <name evidence="7" type="ORF">TW72_10845</name>
</gene>
<keyword evidence="9" id="KW-1185">Reference proteome</keyword>
<sequence length="126" mass="13879">MTQRLAGPYRRAAFKGVLFQGVVATIAAVIVLVGWGVEAGLSAWLGGLTVVLPNFVFAAYAFRYMGASKSEQVLSSLKRGKALKFLLTVCMFVLAFKHFLLLPVPFFSAYVLIFATQWIAPIFFNH</sequence>
<evidence type="ECO:0000256" key="4">
    <source>
        <dbReference type="ARBA" id="ARBA00022989"/>
    </source>
</evidence>
<protein>
    <submittedName>
        <fullName evidence="7">ATP synthase F0F1</fullName>
    </submittedName>
    <submittedName>
        <fullName evidence="8">F0F1 ATP synthase assembly protein I</fullName>
    </submittedName>
</protein>
<feature type="transmembrane region" description="Helical" evidence="6">
    <location>
        <begin position="41"/>
        <end position="62"/>
    </location>
</feature>
<dbReference type="PATRIC" id="fig|151081.8.peg.2010"/>
<reference evidence="8" key="4">
    <citation type="submission" date="2019-09" db="EMBL/GenBank/DDBJ databases">
        <title>Co-occurence of chitin degradation, pigmentation and bioactivity in marine Pseudoalteromonas.</title>
        <authorList>
            <person name="Sonnenschein E.C."/>
            <person name="Bech P.K."/>
        </authorList>
    </citation>
    <scope>NUCLEOTIDE SEQUENCE</scope>
    <source>
        <strain evidence="8">S2897</strain>
    </source>
</reference>
<dbReference type="EMBL" id="PNCG01000016">
    <property type="protein sequence ID" value="TMP85962.1"/>
    <property type="molecule type" value="Genomic_DNA"/>
</dbReference>
<proteinExistence type="predicted"/>
<comment type="subcellular location">
    <subcellularLocation>
        <location evidence="1">Cell membrane</location>
        <topology evidence="1">Multi-pass membrane protein</topology>
    </subcellularLocation>
</comment>
<dbReference type="Pfam" id="PF03899">
    <property type="entry name" value="ATP-synt_I"/>
    <property type="match status" value="1"/>
</dbReference>
<comment type="caution">
    <text evidence="7">The sequence shown here is derived from an EMBL/GenBank/DDBJ whole genome shotgun (WGS) entry which is preliminary data.</text>
</comment>
<dbReference type="GeneID" id="58228988"/>
<keyword evidence="4 6" id="KW-1133">Transmembrane helix</keyword>
<dbReference type="EMBL" id="JXXZ01000008">
    <property type="protein sequence ID" value="KJY99357.1"/>
    <property type="molecule type" value="Genomic_DNA"/>
</dbReference>
<reference evidence="10" key="3">
    <citation type="submission" date="2019-06" db="EMBL/GenBank/DDBJ databases">
        <title>Co-occurence of chitin degradation, pigmentation and bioactivity in marine Pseudoalteromonas.</title>
        <authorList>
            <person name="Sonnenschein E.C."/>
            <person name="Bech P.K."/>
        </authorList>
    </citation>
    <scope>NUCLEOTIDE SEQUENCE [LARGE SCALE GENOMIC DNA]</scope>
    <source>
        <strain evidence="10">S2897</strain>
    </source>
</reference>
<accession>A0A0F4PQJ2</accession>
<dbReference type="RefSeq" id="WP_045979460.1">
    <property type="nucleotide sequence ID" value="NZ_CP023396.1"/>
</dbReference>
<reference evidence="8 10" key="2">
    <citation type="submission" date="2017-12" db="EMBL/GenBank/DDBJ databases">
        <authorList>
            <person name="Paulsen S."/>
            <person name="Gram L.K."/>
        </authorList>
    </citation>
    <scope>NUCLEOTIDE SEQUENCE [LARGE SCALE GENOMIC DNA]</scope>
    <source>
        <strain evidence="8 10">S2897</strain>
    </source>
</reference>
<reference evidence="7 9" key="1">
    <citation type="journal article" date="2015" name="BMC Genomics">
        <title>Genome mining reveals unlocked bioactive potential of marine Gram-negative bacteria.</title>
        <authorList>
            <person name="Machado H."/>
            <person name="Sonnenschein E.C."/>
            <person name="Melchiorsen J."/>
            <person name="Gram L."/>
        </authorList>
    </citation>
    <scope>NUCLEOTIDE SEQUENCE [LARGE SCALE GENOMIC DNA]</scope>
    <source>
        <strain evidence="7 9">S3137</strain>
    </source>
</reference>
<evidence type="ECO:0000256" key="3">
    <source>
        <dbReference type="ARBA" id="ARBA00022692"/>
    </source>
</evidence>
<dbReference type="STRING" id="151081.TW72_10845"/>
<organism evidence="7 9">
    <name type="scientific">Pseudoalteromonas ruthenica</name>
    <dbReference type="NCBI Taxonomy" id="151081"/>
    <lineage>
        <taxon>Bacteria</taxon>
        <taxon>Pseudomonadati</taxon>
        <taxon>Pseudomonadota</taxon>
        <taxon>Gammaproteobacteria</taxon>
        <taxon>Alteromonadales</taxon>
        <taxon>Pseudoalteromonadaceae</taxon>
        <taxon>Pseudoalteromonas</taxon>
    </lineage>
</organism>
<dbReference type="OrthoDB" id="5702716at2"/>
<dbReference type="InterPro" id="IPR005598">
    <property type="entry name" value="ATP_synth_I"/>
</dbReference>
<dbReference type="Proteomes" id="UP000305874">
    <property type="component" value="Unassembled WGS sequence"/>
</dbReference>
<keyword evidence="2" id="KW-1003">Cell membrane</keyword>
<name>A0A0F4PQJ2_9GAMM</name>
<evidence type="ECO:0000256" key="1">
    <source>
        <dbReference type="ARBA" id="ARBA00004651"/>
    </source>
</evidence>
<dbReference type="Proteomes" id="UP000033664">
    <property type="component" value="Unassembled WGS sequence"/>
</dbReference>
<evidence type="ECO:0000256" key="2">
    <source>
        <dbReference type="ARBA" id="ARBA00022475"/>
    </source>
</evidence>
<dbReference type="GO" id="GO:0005886">
    <property type="term" value="C:plasma membrane"/>
    <property type="evidence" value="ECO:0007669"/>
    <property type="project" value="UniProtKB-SubCell"/>
</dbReference>
<evidence type="ECO:0000256" key="6">
    <source>
        <dbReference type="SAM" id="Phobius"/>
    </source>
</evidence>
<evidence type="ECO:0000256" key="5">
    <source>
        <dbReference type="ARBA" id="ARBA00023136"/>
    </source>
</evidence>
<dbReference type="AlphaFoldDB" id="A0A0F4PQJ2"/>
<keyword evidence="3 6" id="KW-0812">Transmembrane</keyword>
<feature type="transmembrane region" description="Helical" evidence="6">
    <location>
        <begin position="12"/>
        <end position="35"/>
    </location>
</feature>
<evidence type="ECO:0000313" key="8">
    <source>
        <dbReference type="EMBL" id="TMP85962.1"/>
    </source>
</evidence>
<feature type="transmembrane region" description="Helical" evidence="6">
    <location>
        <begin position="106"/>
        <end position="124"/>
    </location>
</feature>